<protein>
    <submittedName>
        <fullName evidence="1">Uncharacterized protein</fullName>
    </submittedName>
</protein>
<proteinExistence type="predicted"/>
<reference evidence="1 2" key="1">
    <citation type="submission" date="2020-12" db="EMBL/GenBank/DDBJ databases">
        <title>Genomic characterization of four novel bacteriophages infecting Klebsiella pneumoniae.</title>
        <authorList>
            <person name="Estrada Bonilla B."/>
            <person name="Costa A.R."/>
            <person name="van Rossum T."/>
            <person name="Hagedoorn S."/>
            <person name="Wallinga H."/>
            <person name="Xiao M."/>
            <person name="Song W."/>
            <person name="Haas P.-J."/>
            <person name="Nobrega F.L."/>
            <person name="Brouns S.J.J."/>
        </authorList>
    </citation>
    <scope>NUCLEOTIDE SEQUENCE [LARGE SCALE GENOMIC DNA]</scope>
</reference>
<gene>
    <name evidence="1" type="ORF">vBKpMFBKp24_223</name>
</gene>
<dbReference type="Proteomes" id="UP000596381">
    <property type="component" value="Segment"/>
</dbReference>
<dbReference type="EMBL" id="MW394391">
    <property type="protein sequence ID" value="QQV92293.1"/>
    <property type="molecule type" value="Genomic_DNA"/>
</dbReference>
<evidence type="ECO:0000313" key="1">
    <source>
        <dbReference type="EMBL" id="QQV92293.1"/>
    </source>
</evidence>
<accession>A0A7U0J5I7</accession>
<keyword evidence="2" id="KW-1185">Reference proteome</keyword>
<evidence type="ECO:0000313" key="2">
    <source>
        <dbReference type="Proteomes" id="UP000596381"/>
    </source>
</evidence>
<name>A0A7U0J5I7_9CAUD</name>
<sequence length="107" mass="12330">MKRVPRLEEVPAFQGLIVAIEQIVKENIKKEYSYQVCLETLLNGQTVATLTWSRANERAVERMLLDLQSLRFHTEDSVKLRAFGVGNHRNKPKKTLSVTVPLIELFH</sequence>
<organism evidence="1 2">
    <name type="scientific">Klebsiella phage vB_KpM_FBKp24</name>
    <dbReference type="NCBI Taxonomy" id="2801834"/>
    <lineage>
        <taxon>Viruses</taxon>
        <taxon>Duplodnaviria</taxon>
        <taxon>Heunggongvirae</taxon>
        <taxon>Uroviricota</taxon>
        <taxon>Caudoviricetes</taxon>
        <taxon>Chimalliviridae</taxon>
        <taxon>Maaswegvirus</taxon>
        <taxon>Maaswegvirus Kp24</taxon>
    </lineage>
</organism>